<dbReference type="Gene3D" id="3.40.309.10">
    <property type="entry name" value="Aldehyde Dehydrogenase, Chain A, domain 2"/>
    <property type="match status" value="1"/>
</dbReference>
<feature type="region of interest" description="Disordered" evidence="7">
    <location>
        <begin position="1"/>
        <end position="24"/>
    </location>
</feature>
<dbReference type="InterPro" id="IPR016162">
    <property type="entry name" value="Ald_DH_N"/>
</dbReference>
<evidence type="ECO:0000256" key="3">
    <source>
        <dbReference type="PIRNR" id="PIRNR036492"/>
    </source>
</evidence>
<dbReference type="PANTHER" id="PTHR11699">
    <property type="entry name" value="ALDEHYDE DEHYDROGENASE-RELATED"/>
    <property type="match status" value="1"/>
</dbReference>
<dbReference type="Proteomes" id="UP001305702">
    <property type="component" value="Chromosome"/>
</dbReference>
<protein>
    <recommendedName>
        <fullName evidence="3">Aldehyde dehydrogenase</fullName>
    </recommendedName>
</protein>
<accession>A0AA96LBB4</accession>
<proteinExistence type="inferred from homology"/>
<evidence type="ECO:0000256" key="4">
    <source>
        <dbReference type="PIRSR" id="PIRSR036492-1"/>
    </source>
</evidence>
<evidence type="ECO:0000256" key="1">
    <source>
        <dbReference type="ARBA" id="ARBA00009986"/>
    </source>
</evidence>
<evidence type="ECO:0000256" key="6">
    <source>
        <dbReference type="RuleBase" id="RU003345"/>
    </source>
</evidence>
<organism evidence="9 10">
    <name type="scientific">Paenibacillus aurantius</name>
    <dbReference type="NCBI Taxonomy" id="2918900"/>
    <lineage>
        <taxon>Bacteria</taxon>
        <taxon>Bacillati</taxon>
        <taxon>Bacillota</taxon>
        <taxon>Bacilli</taxon>
        <taxon>Bacillales</taxon>
        <taxon>Paenibacillaceae</taxon>
        <taxon>Paenibacillus</taxon>
    </lineage>
</organism>
<dbReference type="Gene3D" id="3.40.605.10">
    <property type="entry name" value="Aldehyde Dehydrogenase, Chain A, domain 1"/>
    <property type="match status" value="1"/>
</dbReference>
<dbReference type="Pfam" id="PF00171">
    <property type="entry name" value="Aldedh"/>
    <property type="match status" value="1"/>
</dbReference>
<dbReference type="KEGG" id="paun:MJA45_20730"/>
<evidence type="ECO:0000313" key="9">
    <source>
        <dbReference type="EMBL" id="WNQ10028.1"/>
    </source>
</evidence>
<reference evidence="9 10" key="1">
    <citation type="submission" date="2022-02" db="EMBL/GenBank/DDBJ databases">
        <title>Paenibacillus sp. MBLB1776 Whole Genome Shotgun Sequencing.</title>
        <authorList>
            <person name="Hwang C.Y."/>
            <person name="Cho E.-S."/>
            <person name="Seo M.-J."/>
        </authorList>
    </citation>
    <scope>NUCLEOTIDE SEQUENCE [LARGE SCALE GENOMIC DNA]</scope>
    <source>
        <strain evidence="9 10">MBLB1776</strain>
    </source>
</reference>
<feature type="active site" evidence="4 5">
    <location>
        <position position="233"/>
    </location>
</feature>
<evidence type="ECO:0000256" key="7">
    <source>
        <dbReference type="SAM" id="MobiDB-lite"/>
    </source>
</evidence>
<dbReference type="GO" id="GO:0006081">
    <property type="term" value="P:aldehyde metabolic process"/>
    <property type="evidence" value="ECO:0007669"/>
    <property type="project" value="InterPro"/>
</dbReference>
<dbReference type="AlphaFoldDB" id="A0AA96LBB4"/>
<evidence type="ECO:0000259" key="8">
    <source>
        <dbReference type="Pfam" id="PF00171"/>
    </source>
</evidence>
<name>A0AA96LBB4_9BACL</name>
<keyword evidence="10" id="KW-1185">Reference proteome</keyword>
<dbReference type="PIRSF" id="PIRSF036492">
    <property type="entry name" value="ALDH"/>
    <property type="match status" value="1"/>
</dbReference>
<sequence>MTFPAFYQPEQPESNPAGPDHPEKAPYVRMMEAARNAQPDWRRLSFPERAAYVRRLRKLLIRDKEEWIGLLGEEGAKTPMDALFTDLVTAAQGLKHYEKKAARMLRPRRYRRLGFLSERARVLQEPVGTVLLVAPWNFPLQLALVPAAAALMAGCTVLLKPSERLPRLNAKLRELLAETGFPAGVVQLAEGAREAVEGLIDAGPDKVLFTGGTEAGRSVYRRAAGRLIPCELELGGKDAMIVCGDAHVKRAAQAAVWGAFLHAGQACLSVERVLVHESVFAEFTEEAVRLTNSLRYGDRGWRDVGPLATRDGWEKAMAQLDEAVRLGAVVQTKGWEEGVDSPLFPPTVLTGVTPGMKIMQEETFAPVLPVMTFREEREAVRLANAVPYGLSASVFTKDRKRALRLARELETGSCSINNVIVPVSDVRLPFGGMKGSGFGRIRGREGLLAFCRTKTITRERGLAKSAVNWFPYRETAFPYMKAWLSRWYG</sequence>
<dbReference type="InterPro" id="IPR016161">
    <property type="entry name" value="Ald_DH/histidinol_DH"/>
</dbReference>
<gene>
    <name evidence="9" type="ORF">MJA45_20730</name>
</gene>
<evidence type="ECO:0000256" key="2">
    <source>
        <dbReference type="ARBA" id="ARBA00023002"/>
    </source>
</evidence>
<dbReference type="RefSeq" id="WP_315603802.1">
    <property type="nucleotide sequence ID" value="NZ_CP130318.1"/>
</dbReference>
<dbReference type="InterPro" id="IPR016163">
    <property type="entry name" value="Ald_DH_C"/>
</dbReference>
<evidence type="ECO:0000256" key="5">
    <source>
        <dbReference type="PROSITE-ProRule" id="PRU10007"/>
    </source>
</evidence>
<dbReference type="InterPro" id="IPR012394">
    <property type="entry name" value="Aldehyde_DH_NAD(P)"/>
</dbReference>
<comment type="similarity">
    <text evidence="1 3 6">Belongs to the aldehyde dehydrogenase family.</text>
</comment>
<dbReference type="EMBL" id="CP130318">
    <property type="protein sequence ID" value="WNQ10028.1"/>
    <property type="molecule type" value="Genomic_DNA"/>
</dbReference>
<dbReference type="GO" id="GO:0016620">
    <property type="term" value="F:oxidoreductase activity, acting on the aldehyde or oxo group of donors, NAD or NADP as acceptor"/>
    <property type="evidence" value="ECO:0007669"/>
    <property type="project" value="InterPro"/>
</dbReference>
<evidence type="ECO:0000313" key="10">
    <source>
        <dbReference type="Proteomes" id="UP001305702"/>
    </source>
</evidence>
<dbReference type="InterPro" id="IPR015590">
    <property type="entry name" value="Aldehyde_DH_dom"/>
</dbReference>
<dbReference type="InterPro" id="IPR029510">
    <property type="entry name" value="Ald_DH_CS_GLU"/>
</dbReference>
<feature type="domain" description="Aldehyde dehydrogenase" evidence="8">
    <location>
        <begin position="27"/>
        <end position="456"/>
    </location>
</feature>
<feature type="active site" evidence="4">
    <location>
        <position position="267"/>
    </location>
</feature>
<dbReference type="SUPFAM" id="SSF53720">
    <property type="entry name" value="ALDH-like"/>
    <property type="match status" value="1"/>
</dbReference>
<keyword evidence="2 3" id="KW-0560">Oxidoreductase</keyword>
<dbReference type="PROSITE" id="PS00687">
    <property type="entry name" value="ALDEHYDE_DEHYDR_GLU"/>
    <property type="match status" value="1"/>
</dbReference>